<name>A0A246IDB1_STEMA</name>
<evidence type="ECO:0000313" key="1">
    <source>
        <dbReference type="EMBL" id="OWQ78013.1"/>
    </source>
</evidence>
<comment type="caution">
    <text evidence="1">The sequence shown here is derived from an EMBL/GenBank/DDBJ whole genome shotgun (WGS) entry which is preliminary data.</text>
</comment>
<protein>
    <submittedName>
        <fullName evidence="1">Uncharacterized protein</fullName>
    </submittedName>
</protein>
<gene>
    <name evidence="1" type="ORF">CEE63_03115</name>
</gene>
<dbReference type="EMBL" id="NIVX01000026">
    <property type="protein sequence ID" value="OWQ78013.1"/>
    <property type="molecule type" value="Genomic_DNA"/>
</dbReference>
<organism evidence="1 2">
    <name type="scientific">Stenotrophomonas maltophilia</name>
    <name type="common">Pseudomonas maltophilia</name>
    <name type="synonym">Xanthomonas maltophilia</name>
    <dbReference type="NCBI Taxonomy" id="40324"/>
    <lineage>
        <taxon>Bacteria</taxon>
        <taxon>Pseudomonadati</taxon>
        <taxon>Pseudomonadota</taxon>
        <taxon>Gammaproteobacteria</taxon>
        <taxon>Lysobacterales</taxon>
        <taxon>Lysobacteraceae</taxon>
        <taxon>Stenotrophomonas</taxon>
        <taxon>Stenotrophomonas maltophilia group</taxon>
    </lineage>
</organism>
<dbReference type="InterPro" id="IPR029035">
    <property type="entry name" value="DHS-like_NAD/FAD-binding_dom"/>
</dbReference>
<dbReference type="Proteomes" id="UP000197090">
    <property type="component" value="Unassembled WGS sequence"/>
</dbReference>
<sequence length="279" mass="31337">MVEVARRIEDADALVIGASNGLSISEGIHLFGENEQFRQSFGDFHERFGFRSIIRGCFFPFAEPAIAWAFNSRMHSHFMQQVMPSPVVADLIEVVGSKPYFVITSNIDGRLGLSGINASRIFEVEGSCRNLQCAKPCHDQLYPADDLLSRMAKAQRDMTVPEELIPHCPRCTGPMQLHIETDERFLRGRAWRAQKTAFAEHVQEYRNGNLVFLELGIGPHNQLIKAPMMQLAKSAPSATYVAFNVGAANNFPCVIDPSRYFYVDGNLRMSLARVREALR</sequence>
<evidence type="ECO:0000313" key="2">
    <source>
        <dbReference type="Proteomes" id="UP000197090"/>
    </source>
</evidence>
<accession>A0A246IDB1</accession>
<dbReference type="Gene3D" id="3.40.50.1220">
    <property type="entry name" value="TPP-binding domain"/>
    <property type="match status" value="1"/>
</dbReference>
<reference evidence="1 2" key="1">
    <citation type="submission" date="2017-06" db="EMBL/GenBank/DDBJ databases">
        <authorList>
            <person name="Kim H.J."/>
            <person name="Triplett B.A."/>
        </authorList>
    </citation>
    <scope>NUCLEOTIDE SEQUENCE [LARGE SCALE GENOMIC DNA]</scope>
    <source>
        <strain evidence="1 2">594</strain>
    </source>
</reference>
<dbReference type="AlphaFoldDB" id="A0A246IDB1"/>
<proteinExistence type="predicted"/>
<dbReference type="SUPFAM" id="SSF52467">
    <property type="entry name" value="DHS-like NAD/FAD-binding domain"/>
    <property type="match status" value="1"/>
</dbReference>